<dbReference type="RefSeq" id="WP_205213217.1">
    <property type="nucleotide sequence ID" value="NZ_JAFFZP010000007.1"/>
</dbReference>
<sequence length="371" mass="41616">MKKVGIVGIDLKCLSTLHGIDALNASGNNFGNMLFTNAAHEQIKFSERIGFVWNVEEVKDNYSSILIPAANWLNAKNDWGDLASLIERTDLPCVIVGLGSQLDSLADVKDIPFGTKRLLKVISERSKSLGVRGEFTAEVVRACGVDNVEVLGCPSIFVSGTVPKIREIDLSAITRIGIGPTRYVLNAVNDRNRNDKQRQLYQFAIREASSIYFQSESYEIKMLSRDVSISDEENETAKEYYGCSSHNELSNLLMLKGKYHTDLSHWIADVRKDDIYIGTRIHGVIAATIAGTPAILITHDNRTKELADYMAVPNVSIDDFEMSALYDLPYLLSKMDYAKYLRRSDNNLKRLMSFYKLNGIESNLYYDNGIK</sequence>
<feature type="domain" description="Polysaccharide pyruvyl transferase" evidence="1">
    <location>
        <begin position="63"/>
        <end position="301"/>
    </location>
</feature>
<proteinExistence type="predicted"/>
<dbReference type="GO" id="GO:0016740">
    <property type="term" value="F:transferase activity"/>
    <property type="evidence" value="ECO:0007669"/>
    <property type="project" value="UniProtKB-KW"/>
</dbReference>
<evidence type="ECO:0000313" key="3">
    <source>
        <dbReference type="Proteomes" id="UP000760472"/>
    </source>
</evidence>
<evidence type="ECO:0000259" key="1">
    <source>
        <dbReference type="Pfam" id="PF04230"/>
    </source>
</evidence>
<evidence type="ECO:0000313" key="2">
    <source>
        <dbReference type="EMBL" id="MBN0987014.1"/>
    </source>
</evidence>
<dbReference type="Pfam" id="PF04230">
    <property type="entry name" value="PS_pyruv_trans"/>
    <property type="match status" value="1"/>
</dbReference>
<comment type="caution">
    <text evidence="2">The sequence shown here is derived from an EMBL/GenBank/DDBJ whole genome shotgun (WGS) entry which is preliminary data.</text>
</comment>
<keyword evidence="2" id="KW-0808">Transferase</keyword>
<dbReference type="InterPro" id="IPR007345">
    <property type="entry name" value="Polysacch_pyruvyl_Trfase"/>
</dbReference>
<keyword evidence="3" id="KW-1185">Reference proteome</keyword>
<reference evidence="2 3" key="1">
    <citation type="submission" date="2021-02" db="EMBL/GenBank/DDBJ databases">
        <title>A novel species of genus Amphritea isolated from a fishpond in China.</title>
        <authorList>
            <person name="Lu H."/>
        </authorList>
    </citation>
    <scope>NUCLEOTIDE SEQUENCE [LARGE SCALE GENOMIC DNA]</scope>
    <source>
        <strain evidence="2 3">RP18W</strain>
    </source>
</reference>
<dbReference type="EMBL" id="JAFFZP010000007">
    <property type="protein sequence ID" value="MBN0987014.1"/>
    <property type="molecule type" value="Genomic_DNA"/>
</dbReference>
<protein>
    <submittedName>
        <fullName evidence="2">Polysaccharide pyruvyl transferase family protein</fullName>
    </submittedName>
</protein>
<accession>A0ABS2W5M1</accession>
<organism evidence="2 3">
    <name type="scientific">Amphritea pacifica</name>
    <dbReference type="NCBI Taxonomy" id="2811233"/>
    <lineage>
        <taxon>Bacteria</taxon>
        <taxon>Pseudomonadati</taxon>
        <taxon>Pseudomonadota</taxon>
        <taxon>Gammaproteobacteria</taxon>
        <taxon>Oceanospirillales</taxon>
        <taxon>Oceanospirillaceae</taxon>
        <taxon>Amphritea</taxon>
    </lineage>
</organism>
<name>A0ABS2W5M1_9GAMM</name>
<gene>
    <name evidence="2" type="ORF">JW498_06560</name>
</gene>
<dbReference type="Proteomes" id="UP000760472">
    <property type="component" value="Unassembled WGS sequence"/>
</dbReference>